<dbReference type="Pfam" id="PF00069">
    <property type="entry name" value="Pkinase"/>
    <property type="match status" value="1"/>
</dbReference>
<organism evidence="6 7">
    <name type="scientific">Archangium lansingense</name>
    <dbReference type="NCBI Taxonomy" id="2995310"/>
    <lineage>
        <taxon>Bacteria</taxon>
        <taxon>Pseudomonadati</taxon>
        <taxon>Myxococcota</taxon>
        <taxon>Myxococcia</taxon>
        <taxon>Myxococcales</taxon>
        <taxon>Cystobacterineae</taxon>
        <taxon>Archangiaceae</taxon>
        <taxon>Archangium</taxon>
    </lineage>
</organism>
<dbReference type="SUPFAM" id="SSF55073">
    <property type="entry name" value="Nucleotide cyclase"/>
    <property type="match status" value="1"/>
</dbReference>
<dbReference type="InterPro" id="IPR029787">
    <property type="entry name" value="Nucleotide_cyclase"/>
</dbReference>
<reference evidence="6 7" key="1">
    <citation type="submission" date="2022-11" db="EMBL/GenBank/DDBJ databases">
        <title>Minimal conservation of predation-associated metabolite biosynthetic gene clusters underscores biosynthetic potential of Myxococcota including descriptions for ten novel species: Archangium lansinium sp. nov., Myxococcus landrumus sp. nov., Nannocystis bai.</title>
        <authorList>
            <person name="Ahearne A."/>
            <person name="Stevens C."/>
            <person name="Phillips K."/>
        </authorList>
    </citation>
    <scope>NUCLEOTIDE SEQUENCE [LARGE SCALE GENOMIC DNA]</scope>
    <source>
        <strain evidence="6 7">MIWBW</strain>
    </source>
</reference>
<proteinExistence type="predicted"/>
<dbReference type="Gene3D" id="1.25.40.10">
    <property type="entry name" value="Tetratricopeptide repeat domain"/>
    <property type="match status" value="2"/>
</dbReference>
<dbReference type="InterPro" id="IPR017441">
    <property type="entry name" value="Protein_kinase_ATP_BS"/>
</dbReference>
<dbReference type="InterPro" id="IPR001054">
    <property type="entry name" value="A/G_cyclase"/>
</dbReference>
<gene>
    <name evidence="6" type="ORF">OV287_01150</name>
</gene>
<evidence type="ECO:0000256" key="2">
    <source>
        <dbReference type="ARBA" id="ARBA00022741"/>
    </source>
</evidence>
<comment type="subcellular location">
    <subcellularLocation>
        <location evidence="1">Membrane</location>
        <topology evidence="1">Single-pass membrane protein</topology>
    </subcellularLocation>
</comment>
<dbReference type="PROSITE" id="PS00107">
    <property type="entry name" value="PROTEIN_KINASE_ATP"/>
    <property type="match status" value="1"/>
</dbReference>
<evidence type="ECO:0000256" key="1">
    <source>
        <dbReference type="ARBA" id="ARBA00004167"/>
    </source>
</evidence>
<evidence type="ECO:0000259" key="5">
    <source>
        <dbReference type="PROSITE" id="PS50011"/>
    </source>
</evidence>
<dbReference type="InterPro" id="IPR027417">
    <property type="entry name" value="P-loop_NTPase"/>
</dbReference>
<sequence>MRGDAYSVSEGTERSDSFLQEVLGAGPLPLLPIPGARLGGPDGRRYTVLEWIGGGGMGQVFRTRDEVLHREVALKFLLQRPGFGEEALAEARAVARLDHENIVRIFDVSEWRGISDQPGVPFLVMECLEGSSFDALLKRGRLEVRQALGLMEAIAAGLAHAHERHIVHRDLKPSNVFLTQQGTVKLLDFGLCHVTPASIARRPALATAGTPAYMAPEQWRGETQDARTDVWAAGVVLYEMLTGRPPFPGPTLSELRAWVTSPEPVPPVRARHPEVPREVEALLATALAKDPARRFRTALELREELLEVGARLWPGAEAPKQATAQRRQMTLVAFELTGLAGSGSLLDAEEMGELETAFHETCAEVIEQHGGAVTLAMGCDVLACFGGLQAREDDAERAVRAGLQLTHGLRDTLRRRLPRPGLSGLSVRGGIHTEWMAVRGRALQGEAPKVAAWLARRAAPGSVVVGDTSWRLVCGSFHTEPLGSHAFEGLSGTVGMRVHRVLREREGGSRFERSRGAGNLSPLVGRERELERLLALWEQAGRGQGAFVLVSGEAGIGKSRLIQELCERVAPAPALLLRVQCWSRFSTRAESPVPELLQDVARFEPESSPARRMRLLEERLRPMGLTLADAHLVGRLLSLPTPDDSPVLQYTPEWRKERTFEALVRLVLYRSSREAPMLLVVEDLHWADSTRLEFLGFLLERIEKARLLVILSARPELQPDWPRRPWFHTLAVERLPAGLAAALVKEVARGHALPEETVQRLVGRTDGIPFFIEEMTRLVLEGGAAASIPVTLRELLLARLDMLPSRHKALAQLCSVLGRDFSRALVAALLELEESVLERELAGLVEAGLLQAETCAEKGPGYSFRHALLQEAAYQSLSRSARRQYHQRISRVLVERFPALVETKPEVLAYHYTEAGEHALAIGYWERAGVLAIQRQEQPEAQGHLARALELQQGLPDAGPVEELRIRMLLGLAMVHVQGYFTPEVERLYDRIGELISQVGEELPQLALSWWAPFSHYFVRAEFQQAYALAVKLVDLGRRHGHRGLLVVGYRGMASVLFCWGRPREALAYLERVLASSEFTLEEHRTLATYQGIVPRAAALAYGSVVHALLGQREDSRRWAREALELARRVGHPYTTAFTLVHGALAHVLSGDVPEVLELTEQALALSSERGFMLWLSWAALFRGWALSELGRPQEGIALQRQALERWRVLGLRTGVPYNLSLLAEVHLKLGQVQEARAAVEEGLVRGAEIGECNVDARLHQLRGECLRRLGREEDARQGFLRAIAIARQQGAGLFELRATVSLGRQLRELGRPRVARRLLSRALARFEAGGESAHLQAARALLDELQAGGPELAPRRLPAAS</sequence>
<comment type="caution">
    <text evidence="6">The sequence shown here is derived from an EMBL/GenBank/DDBJ whole genome shotgun (WGS) entry which is preliminary data.</text>
</comment>
<keyword evidence="6" id="KW-0808">Transferase</keyword>
<dbReference type="SMART" id="SM00028">
    <property type="entry name" value="TPR"/>
    <property type="match status" value="5"/>
</dbReference>
<dbReference type="InterPro" id="IPR000719">
    <property type="entry name" value="Prot_kinase_dom"/>
</dbReference>
<dbReference type="Proteomes" id="UP001207654">
    <property type="component" value="Unassembled WGS sequence"/>
</dbReference>
<dbReference type="SUPFAM" id="SSF52540">
    <property type="entry name" value="P-loop containing nucleoside triphosphate hydrolases"/>
    <property type="match status" value="1"/>
</dbReference>
<feature type="domain" description="Protein kinase" evidence="5">
    <location>
        <begin position="46"/>
        <end position="306"/>
    </location>
</feature>
<dbReference type="CDD" id="cd07302">
    <property type="entry name" value="CHD"/>
    <property type="match status" value="1"/>
</dbReference>
<dbReference type="InterPro" id="IPR011009">
    <property type="entry name" value="Kinase-like_dom_sf"/>
</dbReference>
<dbReference type="RefSeq" id="WP_267532095.1">
    <property type="nucleotide sequence ID" value="NZ_JAPNKA010000001.1"/>
</dbReference>
<dbReference type="PROSITE" id="PS50011">
    <property type="entry name" value="PROTEIN_KINASE_DOM"/>
    <property type="match status" value="1"/>
</dbReference>
<accession>A0ABT3ZUJ9</accession>
<dbReference type="InterPro" id="IPR011990">
    <property type="entry name" value="TPR-like_helical_dom_sf"/>
</dbReference>
<protein>
    <submittedName>
        <fullName evidence="6">Protein kinase</fullName>
    </submittedName>
</protein>
<keyword evidence="2 4" id="KW-0547">Nucleotide-binding</keyword>
<dbReference type="InterPro" id="IPR041664">
    <property type="entry name" value="AAA_16"/>
</dbReference>
<dbReference type="Gene3D" id="3.30.70.1230">
    <property type="entry name" value="Nucleotide cyclase"/>
    <property type="match status" value="1"/>
</dbReference>
<dbReference type="SUPFAM" id="SSF56112">
    <property type="entry name" value="Protein kinase-like (PK-like)"/>
    <property type="match status" value="1"/>
</dbReference>
<dbReference type="SUPFAM" id="SSF48452">
    <property type="entry name" value="TPR-like"/>
    <property type="match status" value="3"/>
</dbReference>
<name>A0ABT3ZUJ9_9BACT</name>
<dbReference type="CDD" id="cd14014">
    <property type="entry name" value="STKc_PknB_like"/>
    <property type="match status" value="1"/>
</dbReference>
<keyword evidence="6" id="KW-0418">Kinase</keyword>
<dbReference type="PANTHER" id="PTHR16305">
    <property type="entry name" value="TESTICULAR SOLUBLE ADENYLYL CYCLASE"/>
    <property type="match status" value="1"/>
</dbReference>
<dbReference type="EMBL" id="JAPNKA010000001">
    <property type="protein sequence ID" value="MCY1073078.1"/>
    <property type="molecule type" value="Genomic_DNA"/>
</dbReference>
<keyword evidence="3 4" id="KW-0067">ATP-binding</keyword>
<evidence type="ECO:0000256" key="4">
    <source>
        <dbReference type="PROSITE-ProRule" id="PRU10141"/>
    </source>
</evidence>
<evidence type="ECO:0000313" key="6">
    <source>
        <dbReference type="EMBL" id="MCY1073078.1"/>
    </source>
</evidence>
<evidence type="ECO:0000313" key="7">
    <source>
        <dbReference type="Proteomes" id="UP001207654"/>
    </source>
</evidence>
<dbReference type="Gene3D" id="3.30.200.20">
    <property type="entry name" value="Phosphorylase Kinase, domain 1"/>
    <property type="match status" value="1"/>
</dbReference>
<evidence type="ECO:0000256" key="3">
    <source>
        <dbReference type="ARBA" id="ARBA00022840"/>
    </source>
</evidence>
<dbReference type="GO" id="GO:0016301">
    <property type="term" value="F:kinase activity"/>
    <property type="evidence" value="ECO:0007669"/>
    <property type="project" value="UniProtKB-KW"/>
</dbReference>
<dbReference type="SMART" id="SM00220">
    <property type="entry name" value="S_TKc"/>
    <property type="match status" value="1"/>
</dbReference>
<dbReference type="InterPro" id="IPR019734">
    <property type="entry name" value="TPR_rpt"/>
</dbReference>
<keyword evidence="7" id="KW-1185">Reference proteome</keyword>
<dbReference type="Gene3D" id="1.10.510.10">
    <property type="entry name" value="Transferase(Phosphotransferase) domain 1"/>
    <property type="match status" value="1"/>
</dbReference>
<dbReference type="InterPro" id="IPR008271">
    <property type="entry name" value="Ser/Thr_kinase_AS"/>
</dbReference>
<dbReference type="PANTHER" id="PTHR16305:SF28">
    <property type="entry name" value="GUANYLATE CYCLASE DOMAIN-CONTAINING PROTEIN"/>
    <property type="match status" value="1"/>
</dbReference>
<dbReference type="Pfam" id="PF13191">
    <property type="entry name" value="AAA_16"/>
    <property type="match status" value="1"/>
</dbReference>
<feature type="binding site" evidence="4">
    <location>
        <position position="75"/>
    </location>
    <ligand>
        <name>ATP</name>
        <dbReference type="ChEBI" id="CHEBI:30616"/>
    </ligand>
</feature>
<dbReference type="Gene3D" id="3.40.50.300">
    <property type="entry name" value="P-loop containing nucleotide triphosphate hydrolases"/>
    <property type="match status" value="1"/>
</dbReference>
<dbReference type="PROSITE" id="PS00108">
    <property type="entry name" value="PROTEIN_KINASE_ST"/>
    <property type="match status" value="1"/>
</dbReference>